<dbReference type="InterPro" id="IPR016163">
    <property type="entry name" value="Ald_DH_C"/>
</dbReference>
<gene>
    <name evidence="5" type="ORF">OU415_25885</name>
</gene>
<dbReference type="Pfam" id="PF00171">
    <property type="entry name" value="Aldedh"/>
    <property type="match status" value="1"/>
</dbReference>
<keyword evidence="6" id="KW-1185">Reference proteome</keyword>
<feature type="active site" evidence="2">
    <location>
        <position position="245"/>
    </location>
</feature>
<evidence type="ECO:0000256" key="2">
    <source>
        <dbReference type="PROSITE-ProRule" id="PRU10007"/>
    </source>
</evidence>
<organism evidence="5 6">
    <name type="scientific">Saccharopolyspora oryzae</name>
    <dbReference type="NCBI Taxonomy" id="2997343"/>
    <lineage>
        <taxon>Bacteria</taxon>
        <taxon>Bacillati</taxon>
        <taxon>Actinomycetota</taxon>
        <taxon>Actinomycetes</taxon>
        <taxon>Pseudonocardiales</taxon>
        <taxon>Pseudonocardiaceae</taxon>
        <taxon>Saccharopolyspora</taxon>
    </lineage>
</organism>
<dbReference type="InterPro" id="IPR016160">
    <property type="entry name" value="Ald_DH_CS_CYS"/>
</dbReference>
<protein>
    <submittedName>
        <fullName evidence="5">Gamma-aminobutyraldehyde dehydrogenase</fullName>
    </submittedName>
</protein>
<evidence type="ECO:0000256" key="1">
    <source>
        <dbReference type="ARBA" id="ARBA00023002"/>
    </source>
</evidence>
<dbReference type="SUPFAM" id="SSF53720">
    <property type="entry name" value="ALDH-like"/>
    <property type="match status" value="1"/>
</dbReference>
<dbReference type="NCBIfam" id="NF010000">
    <property type="entry name" value="PRK13473.1"/>
    <property type="match status" value="1"/>
</dbReference>
<dbReference type="PANTHER" id="PTHR11699">
    <property type="entry name" value="ALDEHYDE DEHYDROGENASE-RELATED"/>
    <property type="match status" value="1"/>
</dbReference>
<evidence type="ECO:0000259" key="4">
    <source>
        <dbReference type="Pfam" id="PF00171"/>
    </source>
</evidence>
<accession>A0ABT4V4K9</accession>
<reference evidence="5 6" key="1">
    <citation type="submission" date="2022-11" db="EMBL/GenBank/DDBJ databases">
        <title>Draft genome sequence of Saccharopolyspora sp. WRP15-2 isolated from rhizosphere soils of wild rice in Thailand.</title>
        <authorList>
            <person name="Duangmal K."/>
            <person name="Kammanee S."/>
            <person name="Muangham S."/>
        </authorList>
    </citation>
    <scope>NUCLEOTIDE SEQUENCE [LARGE SCALE GENOMIC DNA]</scope>
    <source>
        <strain evidence="5 6">WRP15-2</strain>
    </source>
</reference>
<comment type="similarity">
    <text evidence="3">Belongs to the aldehyde dehydrogenase family.</text>
</comment>
<dbReference type="EMBL" id="JAQGLA010000055">
    <property type="protein sequence ID" value="MDA3628890.1"/>
    <property type="molecule type" value="Genomic_DNA"/>
</dbReference>
<dbReference type="InterPro" id="IPR015657">
    <property type="entry name" value="Aminobutyraldehyde_DH"/>
</dbReference>
<evidence type="ECO:0000313" key="5">
    <source>
        <dbReference type="EMBL" id="MDA3628890.1"/>
    </source>
</evidence>
<dbReference type="PROSITE" id="PS00687">
    <property type="entry name" value="ALDEHYDE_DEHYDR_GLU"/>
    <property type="match status" value="1"/>
</dbReference>
<dbReference type="CDD" id="cd07092">
    <property type="entry name" value="ALDH_ABALDH-YdcW"/>
    <property type="match status" value="1"/>
</dbReference>
<dbReference type="InterPro" id="IPR015590">
    <property type="entry name" value="Aldehyde_DH_dom"/>
</dbReference>
<dbReference type="InterPro" id="IPR029510">
    <property type="entry name" value="Ald_DH_CS_GLU"/>
</dbReference>
<comment type="caution">
    <text evidence="5">The sequence shown here is derived from an EMBL/GenBank/DDBJ whole genome shotgun (WGS) entry which is preliminary data.</text>
</comment>
<dbReference type="Proteomes" id="UP001210380">
    <property type="component" value="Unassembled WGS sequence"/>
</dbReference>
<dbReference type="PROSITE" id="PS00070">
    <property type="entry name" value="ALDEHYDE_DEHYDR_CYS"/>
    <property type="match status" value="1"/>
</dbReference>
<dbReference type="InterPro" id="IPR016162">
    <property type="entry name" value="Ald_DH_N"/>
</dbReference>
<keyword evidence="1 3" id="KW-0560">Oxidoreductase</keyword>
<feature type="domain" description="Aldehyde dehydrogenase" evidence="4">
    <location>
        <begin position="16"/>
        <end position="467"/>
    </location>
</feature>
<dbReference type="Gene3D" id="3.40.309.10">
    <property type="entry name" value="Aldehyde Dehydrogenase, Chain A, domain 2"/>
    <property type="match status" value="1"/>
</dbReference>
<evidence type="ECO:0000256" key="3">
    <source>
        <dbReference type="RuleBase" id="RU003345"/>
    </source>
</evidence>
<dbReference type="Gene3D" id="3.40.605.10">
    <property type="entry name" value="Aldehyde Dehydrogenase, Chain A, domain 1"/>
    <property type="match status" value="1"/>
</dbReference>
<dbReference type="InterPro" id="IPR016161">
    <property type="entry name" value="Ald_DH/histidinol_DH"/>
</dbReference>
<proteinExistence type="inferred from homology"/>
<evidence type="ECO:0000313" key="6">
    <source>
        <dbReference type="Proteomes" id="UP001210380"/>
    </source>
</evidence>
<sequence>MFDNFIDDRRVPAVDGRTLDVIDPATGEVYAAQALSGKSDVDNAMVAAGKAFRGWRRTTPAQRQTALLRIADAVEARAAEVVRVECENTGKPVELTHSEEMTMVLDHLRFFAGAARVLEGRAAGEYMAGHTSMIRREPIGVCAQVTPWNYPLLMAIWKIAPALAAGNTVVLKPSETTPASTVLLAEIAAEHLPAGVFNVVTGDRDTGRCLVEHPVPQMASITGSVRAGIEVAGSAARDVKRVHLELGGKAPVLVFDDADVAAAAEGIAAAGFFNAGQDCTAATRVLVQEGVHDEFVAALVEQARNTRTGPPSDTDVLYGPLNSATQLEKVAGFIDQLPEHATVHCGGHRVGERGYFYAPTVVSGLRQDDDIVQNEIFGPVLTVQRFSDEDDAYAKANGVRYGLASSVWTADHQRAMRASAELDFGTVWLNTHIPLVAEMPHGGFKHSGYGKDLSMYGLEDYTRIKHVMSSLG</sequence>
<name>A0ABT4V4K9_9PSEU</name>